<evidence type="ECO:0000259" key="2">
    <source>
        <dbReference type="Pfam" id="PF01627"/>
    </source>
</evidence>
<dbReference type="GO" id="GO:0000160">
    <property type="term" value="P:phosphorelay signal transduction system"/>
    <property type="evidence" value="ECO:0007669"/>
    <property type="project" value="UniProtKB-KW"/>
</dbReference>
<name>Q07RK9_RHOP5</name>
<dbReference type="InterPro" id="IPR036641">
    <property type="entry name" value="HPT_dom_sf"/>
</dbReference>
<dbReference type="InterPro" id="IPR008207">
    <property type="entry name" value="Sig_transdc_His_kin_Hpt_dom"/>
</dbReference>
<evidence type="ECO:0000313" key="3">
    <source>
        <dbReference type="EMBL" id="ABJ05425.1"/>
    </source>
</evidence>
<organism evidence="3">
    <name type="scientific">Rhodopseudomonas palustris (strain BisA53)</name>
    <dbReference type="NCBI Taxonomy" id="316055"/>
    <lineage>
        <taxon>Bacteria</taxon>
        <taxon>Pseudomonadati</taxon>
        <taxon>Pseudomonadota</taxon>
        <taxon>Alphaproteobacteria</taxon>
        <taxon>Hyphomicrobiales</taxon>
        <taxon>Nitrobacteraceae</taxon>
        <taxon>Rhodopseudomonas</taxon>
    </lineage>
</organism>
<dbReference type="KEGG" id="rpe:RPE_1475"/>
<dbReference type="HOGENOM" id="CLU_155085_0_1_5"/>
<dbReference type="EMBL" id="CP000463">
    <property type="protein sequence ID" value="ABJ05425.1"/>
    <property type="molecule type" value="Genomic_DNA"/>
</dbReference>
<dbReference type="SUPFAM" id="SSF47226">
    <property type="entry name" value="Histidine-containing phosphotransfer domain, HPT domain"/>
    <property type="match status" value="1"/>
</dbReference>
<gene>
    <name evidence="3" type="ordered locus">RPE_1475</name>
</gene>
<keyword evidence="1" id="KW-0902">Two-component regulatory system</keyword>
<dbReference type="Gene3D" id="1.20.120.160">
    <property type="entry name" value="HPT domain"/>
    <property type="match status" value="1"/>
</dbReference>
<dbReference type="STRING" id="316055.RPE_1475"/>
<feature type="domain" description="HPt" evidence="2">
    <location>
        <begin position="40"/>
        <end position="101"/>
    </location>
</feature>
<accession>Q07RK9</accession>
<dbReference type="GO" id="GO:0004672">
    <property type="term" value="F:protein kinase activity"/>
    <property type="evidence" value="ECO:0007669"/>
    <property type="project" value="UniProtKB-ARBA"/>
</dbReference>
<sequence length="124" mass="13377">MLEFERIAWMSSPSIVPDLVPIDFEHLERMTLGDEDLAREVLELFVTQADVLIGRLTALPKDAAALTHQLKGSARGIGAMAVAQAAENVEAVLREGGDVSLALWALDMAVKAAGEAIAQRLRQN</sequence>
<dbReference type="AlphaFoldDB" id="Q07RK9"/>
<dbReference type="Pfam" id="PF01627">
    <property type="entry name" value="Hpt"/>
    <property type="match status" value="1"/>
</dbReference>
<evidence type="ECO:0000256" key="1">
    <source>
        <dbReference type="ARBA" id="ARBA00023012"/>
    </source>
</evidence>
<reference evidence="3" key="1">
    <citation type="submission" date="2006-09" db="EMBL/GenBank/DDBJ databases">
        <title>Complete sequence of Rhodopseudomonas palustris BisA53.</title>
        <authorList>
            <consortium name="US DOE Joint Genome Institute"/>
            <person name="Copeland A."/>
            <person name="Lucas S."/>
            <person name="Lapidus A."/>
            <person name="Barry K."/>
            <person name="Detter J.C."/>
            <person name="Glavina del Rio T."/>
            <person name="Hammon N."/>
            <person name="Israni S."/>
            <person name="Dalin E."/>
            <person name="Tice H."/>
            <person name="Pitluck S."/>
            <person name="Chain P."/>
            <person name="Malfatti S."/>
            <person name="Shin M."/>
            <person name="Vergez L."/>
            <person name="Schmutz J."/>
            <person name="Larimer F."/>
            <person name="Land M."/>
            <person name="Hauser L."/>
            <person name="Pelletier D.A."/>
            <person name="Kyrpides N."/>
            <person name="Kim E."/>
            <person name="Harwood C.S."/>
            <person name="Oda Y."/>
            <person name="Richardson P."/>
        </authorList>
    </citation>
    <scope>NUCLEOTIDE SEQUENCE [LARGE SCALE GENOMIC DNA]</scope>
    <source>
        <strain evidence="3">BisA53</strain>
    </source>
</reference>
<dbReference type="eggNOG" id="COG2198">
    <property type="taxonomic scope" value="Bacteria"/>
</dbReference>
<proteinExistence type="predicted"/>
<protein>
    <submittedName>
        <fullName evidence="3">Hpt protein</fullName>
    </submittedName>
</protein>